<dbReference type="AlphaFoldDB" id="A0A3N0GMF0"/>
<keyword evidence="3" id="KW-1185">Reference proteome</keyword>
<dbReference type="GO" id="GO:0006352">
    <property type="term" value="P:DNA-templated transcription initiation"/>
    <property type="evidence" value="ECO:0007669"/>
    <property type="project" value="InterPro"/>
</dbReference>
<comment type="caution">
    <text evidence="2">The sequence shown here is derived from an EMBL/GenBank/DDBJ whole genome shotgun (WGS) entry which is preliminary data.</text>
</comment>
<dbReference type="RefSeq" id="WP_123223061.1">
    <property type="nucleotide sequence ID" value="NZ_RJSF01000040.1"/>
</dbReference>
<dbReference type="InterPro" id="IPR013325">
    <property type="entry name" value="RNA_pol_sigma_r2"/>
</dbReference>
<protein>
    <recommendedName>
        <fullName evidence="4">RNA polymerase sigma-70 region 2 domain-containing protein</fullName>
    </recommendedName>
</protein>
<organism evidence="2 3">
    <name type="scientific">Nocardioides pocheonensis</name>
    <dbReference type="NCBI Taxonomy" id="661485"/>
    <lineage>
        <taxon>Bacteria</taxon>
        <taxon>Bacillati</taxon>
        <taxon>Actinomycetota</taxon>
        <taxon>Actinomycetes</taxon>
        <taxon>Propionibacteriales</taxon>
        <taxon>Nocardioidaceae</taxon>
        <taxon>Nocardioides</taxon>
    </lineage>
</organism>
<dbReference type="Gene3D" id="1.10.1740.10">
    <property type="match status" value="1"/>
</dbReference>
<sequence length="127" mass="13243">MAPSMPRDGQAMAHPAGTPQADRAHLAELLTFAAHGNADAFMRFYDLTCAAAYRAARLTCTDPDRAEDLVCALYARAWATADSHPRSGRSPLAWLLAGITEAALASPGTDARATGAHGPAAAWPRGA</sequence>
<evidence type="ECO:0000313" key="2">
    <source>
        <dbReference type="EMBL" id="RNM13654.1"/>
    </source>
</evidence>
<feature type="region of interest" description="Disordered" evidence="1">
    <location>
        <begin position="1"/>
        <end position="20"/>
    </location>
</feature>
<reference evidence="2 3" key="1">
    <citation type="submission" date="2018-11" db="EMBL/GenBank/DDBJ databases">
        <authorList>
            <person name="Li F."/>
        </authorList>
    </citation>
    <scope>NUCLEOTIDE SEQUENCE [LARGE SCALE GENOMIC DNA]</scope>
    <source>
        <strain evidence="2 3">Gsoil 818</strain>
    </source>
</reference>
<evidence type="ECO:0000313" key="3">
    <source>
        <dbReference type="Proteomes" id="UP000279994"/>
    </source>
</evidence>
<dbReference type="EMBL" id="RJSF01000040">
    <property type="protein sequence ID" value="RNM13654.1"/>
    <property type="molecule type" value="Genomic_DNA"/>
</dbReference>
<gene>
    <name evidence="2" type="ORF">EFL26_11700</name>
</gene>
<proteinExistence type="predicted"/>
<dbReference type="OrthoDB" id="3790821at2"/>
<accession>A0A3N0GMF0</accession>
<dbReference type="Proteomes" id="UP000279994">
    <property type="component" value="Unassembled WGS sequence"/>
</dbReference>
<dbReference type="GO" id="GO:0003700">
    <property type="term" value="F:DNA-binding transcription factor activity"/>
    <property type="evidence" value="ECO:0007669"/>
    <property type="project" value="InterPro"/>
</dbReference>
<name>A0A3N0GMF0_9ACTN</name>
<evidence type="ECO:0008006" key="4">
    <source>
        <dbReference type="Google" id="ProtNLM"/>
    </source>
</evidence>
<dbReference type="SUPFAM" id="SSF88946">
    <property type="entry name" value="Sigma2 domain of RNA polymerase sigma factors"/>
    <property type="match status" value="1"/>
</dbReference>
<evidence type="ECO:0000256" key="1">
    <source>
        <dbReference type="SAM" id="MobiDB-lite"/>
    </source>
</evidence>